<feature type="transmembrane region" description="Helical" evidence="7">
    <location>
        <begin position="44"/>
        <end position="71"/>
    </location>
</feature>
<comment type="subcellular location">
    <subcellularLocation>
        <location evidence="1">Cell membrane</location>
        <topology evidence="1">Single-pass membrane protein</topology>
    </subcellularLocation>
</comment>
<keyword evidence="3 7" id="KW-0812">Transmembrane</keyword>
<dbReference type="EMBL" id="JAVREV010000006">
    <property type="protein sequence ID" value="MDT0443638.1"/>
    <property type="molecule type" value="Genomic_DNA"/>
</dbReference>
<evidence type="ECO:0000313" key="10">
    <source>
        <dbReference type="Proteomes" id="UP001183615"/>
    </source>
</evidence>
<dbReference type="RefSeq" id="WP_311617949.1">
    <property type="nucleotide sequence ID" value="NZ_JAVREV010000006.1"/>
</dbReference>
<keyword evidence="2" id="KW-1003">Cell membrane</keyword>
<evidence type="ECO:0000256" key="2">
    <source>
        <dbReference type="ARBA" id="ARBA00022475"/>
    </source>
</evidence>
<dbReference type="PANTHER" id="PTHR33885">
    <property type="entry name" value="PHAGE SHOCK PROTEIN C"/>
    <property type="match status" value="1"/>
</dbReference>
<organism evidence="9 10">
    <name type="scientific">Streptomyces johnsoniae</name>
    <dbReference type="NCBI Taxonomy" id="3075532"/>
    <lineage>
        <taxon>Bacteria</taxon>
        <taxon>Bacillati</taxon>
        <taxon>Actinomycetota</taxon>
        <taxon>Actinomycetes</taxon>
        <taxon>Kitasatosporales</taxon>
        <taxon>Streptomycetaceae</taxon>
        <taxon>Streptomyces</taxon>
    </lineage>
</organism>
<dbReference type="InterPro" id="IPR052027">
    <property type="entry name" value="PspC"/>
</dbReference>
<feature type="region of interest" description="Disordered" evidence="6">
    <location>
        <begin position="396"/>
        <end position="419"/>
    </location>
</feature>
<evidence type="ECO:0000256" key="1">
    <source>
        <dbReference type="ARBA" id="ARBA00004162"/>
    </source>
</evidence>
<comment type="caution">
    <text evidence="9">The sequence shown here is derived from an EMBL/GenBank/DDBJ whole genome shotgun (WGS) entry which is preliminary data.</text>
</comment>
<gene>
    <name evidence="9" type="ORF">RM779_13705</name>
</gene>
<name>A0ABU2S3S0_9ACTN</name>
<feature type="transmembrane region" description="Helical" evidence="7">
    <location>
        <begin position="117"/>
        <end position="134"/>
    </location>
</feature>
<evidence type="ECO:0000313" key="9">
    <source>
        <dbReference type="EMBL" id="MDT0443638.1"/>
    </source>
</evidence>
<evidence type="ECO:0000256" key="3">
    <source>
        <dbReference type="ARBA" id="ARBA00022692"/>
    </source>
</evidence>
<evidence type="ECO:0000256" key="6">
    <source>
        <dbReference type="SAM" id="MobiDB-lite"/>
    </source>
</evidence>
<dbReference type="Pfam" id="PF04024">
    <property type="entry name" value="PspC"/>
    <property type="match status" value="1"/>
</dbReference>
<feature type="transmembrane region" description="Helical" evidence="7">
    <location>
        <begin position="229"/>
        <end position="249"/>
    </location>
</feature>
<evidence type="ECO:0000259" key="8">
    <source>
        <dbReference type="Pfam" id="PF04024"/>
    </source>
</evidence>
<feature type="domain" description="Phage shock protein PspC N-terminal" evidence="8">
    <location>
        <begin position="18"/>
        <end position="72"/>
    </location>
</feature>
<protein>
    <submittedName>
        <fullName evidence="9">PspC domain-containing protein</fullName>
    </submittedName>
</protein>
<sequence length="438" mass="45325">MTDDLTTEPPPGTAAATRLSRSRRHKVVGGVCGGFGRYYNLDPVIFRVPLAVLSVIGGLGLVAYGIAWLLIPFEREEENEGRRLLSGRVEGPGLTALLFIVAGCGLLLASLGNRGPSTWFSVMLLGALAAAAYWSRRRSESQGAGEGGEPGDAATAQVVAEAPPEAQAPPAPLGPSWWQGGGAGWRRPYLWGPEDAEPGDYPPTVPPASPSAAGPPAPRRPAEPRELRLGGLLFLLAAGACLVGSAVAWEHQPLGTTLVIGLSAALIVYGVGFVVSAFVGRLGGGTVAAVILTGALLAGASVLPDNITTSWVGTQWRPESAAAVTERYELGTGDGELDLTGFELDKGETLSTTVVAGAGQIRVLVPRGAEVTVHTEIDAGAFTYQSPASGTWEGLEDSWGGLGQERTRSYPAEPGAEPGGDVELWLDMGIGHVAVERS</sequence>
<keyword evidence="4 7" id="KW-1133">Transmembrane helix</keyword>
<proteinExistence type="predicted"/>
<reference evidence="10" key="1">
    <citation type="submission" date="2023-07" db="EMBL/GenBank/DDBJ databases">
        <title>30 novel species of actinomycetes from the DSMZ collection.</title>
        <authorList>
            <person name="Nouioui I."/>
        </authorList>
    </citation>
    <scope>NUCLEOTIDE SEQUENCE [LARGE SCALE GENOMIC DNA]</scope>
    <source>
        <strain evidence="10">DSM 41886</strain>
    </source>
</reference>
<feature type="transmembrane region" description="Helical" evidence="7">
    <location>
        <begin position="282"/>
        <end position="303"/>
    </location>
</feature>
<dbReference type="InterPro" id="IPR007168">
    <property type="entry name" value="Phageshock_PspC_N"/>
</dbReference>
<feature type="transmembrane region" description="Helical" evidence="7">
    <location>
        <begin position="255"/>
        <end position="275"/>
    </location>
</feature>
<evidence type="ECO:0000256" key="4">
    <source>
        <dbReference type="ARBA" id="ARBA00022989"/>
    </source>
</evidence>
<evidence type="ECO:0000256" key="5">
    <source>
        <dbReference type="ARBA" id="ARBA00023136"/>
    </source>
</evidence>
<keyword evidence="10" id="KW-1185">Reference proteome</keyword>
<keyword evidence="5 7" id="KW-0472">Membrane</keyword>
<evidence type="ECO:0000256" key="7">
    <source>
        <dbReference type="SAM" id="Phobius"/>
    </source>
</evidence>
<feature type="transmembrane region" description="Helical" evidence="7">
    <location>
        <begin position="92"/>
        <end position="111"/>
    </location>
</feature>
<feature type="region of interest" description="Disordered" evidence="6">
    <location>
        <begin position="192"/>
        <end position="222"/>
    </location>
</feature>
<accession>A0ABU2S3S0</accession>
<feature type="region of interest" description="Disordered" evidence="6">
    <location>
        <begin position="161"/>
        <end position="180"/>
    </location>
</feature>
<dbReference type="PANTHER" id="PTHR33885:SF3">
    <property type="entry name" value="PHAGE SHOCK PROTEIN C"/>
    <property type="match status" value="1"/>
</dbReference>
<dbReference type="Proteomes" id="UP001183615">
    <property type="component" value="Unassembled WGS sequence"/>
</dbReference>
<feature type="compositionally biased region" description="Pro residues" evidence="6">
    <location>
        <begin position="200"/>
        <end position="219"/>
    </location>
</feature>